<feature type="region of interest" description="Disordered" evidence="1">
    <location>
        <begin position="1"/>
        <end position="51"/>
    </location>
</feature>
<comment type="caution">
    <text evidence="2">The sequence shown here is derived from an EMBL/GenBank/DDBJ whole genome shotgun (WGS) entry which is preliminary data.</text>
</comment>
<reference evidence="2 3" key="1">
    <citation type="journal article" date="2015" name="Genome Biol. Evol.">
        <title>Comparative Genomics of a Bacterivorous Green Alga Reveals Evolutionary Causalities and Consequences of Phago-Mixotrophic Mode of Nutrition.</title>
        <authorList>
            <person name="Burns J.A."/>
            <person name="Paasch A."/>
            <person name="Narechania A."/>
            <person name="Kim E."/>
        </authorList>
    </citation>
    <scope>NUCLEOTIDE SEQUENCE [LARGE SCALE GENOMIC DNA]</scope>
    <source>
        <strain evidence="2 3">PLY_AMNH</strain>
    </source>
</reference>
<accession>A0AAE0FKM5</accession>
<protein>
    <submittedName>
        <fullName evidence="2">Uncharacterized protein</fullName>
    </submittedName>
</protein>
<proteinExistence type="predicted"/>
<dbReference type="Proteomes" id="UP001190700">
    <property type="component" value="Unassembled WGS sequence"/>
</dbReference>
<sequence length="109" mass="12305">MFEQYEEHYAQDRPLLQDALPRSTSNQHMFRRLATASAEGDGSDPLVDSPSNNAGQYSFSLSVASFLNSFPLRYHELAKREQTIALIGTLQGCSVHFNFKSSVQYRETV</sequence>
<dbReference type="EMBL" id="LGRX02016823">
    <property type="protein sequence ID" value="KAK3261551.1"/>
    <property type="molecule type" value="Genomic_DNA"/>
</dbReference>
<name>A0AAE0FKM5_9CHLO</name>
<keyword evidence="3" id="KW-1185">Reference proteome</keyword>
<evidence type="ECO:0000313" key="3">
    <source>
        <dbReference type="Proteomes" id="UP001190700"/>
    </source>
</evidence>
<dbReference type="AlphaFoldDB" id="A0AAE0FKM5"/>
<gene>
    <name evidence="2" type="ORF">CYMTET_29545</name>
</gene>
<feature type="compositionally biased region" description="Basic and acidic residues" evidence="1">
    <location>
        <begin position="1"/>
        <end position="11"/>
    </location>
</feature>
<organism evidence="2 3">
    <name type="scientific">Cymbomonas tetramitiformis</name>
    <dbReference type="NCBI Taxonomy" id="36881"/>
    <lineage>
        <taxon>Eukaryota</taxon>
        <taxon>Viridiplantae</taxon>
        <taxon>Chlorophyta</taxon>
        <taxon>Pyramimonadophyceae</taxon>
        <taxon>Pyramimonadales</taxon>
        <taxon>Pyramimonadaceae</taxon>
        <taxon>Cymbomonas</taxon>
    </lineage>
</organism>
<evidence type="ECO:0000313" key="2">
    <source>
        <dbReference type="EMBL" id="KAK3261551.1"/>
    </source>
</evidence>
<evidence type="ECO:0000256" key="1">
    <source>
        <dbReference type="SAM" id="MobiDB-lite"/>
    </source>
</evidence>